<protein>
    <submittedName>
        <fullName evidence="2">Uncharacterized protein</fullName>
    </submittedName>
</protein>
<evidence type="ECO:0000313" key="2">
    <source>
        <dbReference type="EnsemblMetazoa" id="CLYHEMP010370.1"/>
    </source>
</evidence>
<proteinExistence type="predicted"/>
<dbReference type="EnsemblMetazoa" id="CLYHEMT010370.1">
    <property type="protein sequence ID" value="CLYHEMP010370.1"/>
    <property type="gene ID" value="CLYHEMG010370"/>
</dbReference>
<feature type="region of interest" description="Disordered" evidence="1">
    <location>
        <begin position="18"/>
        <end position="87"/>
    </location>
</feature>
<sequence>MDKVNGLLGKLVENIQEFQQQLNEGKGREPPPARTSTQNEASPHNSVDARMRSLFNPSGRERNRDTTNRDRTNRDRTKQDKENNQVLNQYVKDMWTREFCVLPTPSSDRSPSREISTTLNEAGLGKTAIVFKK</sequence>
<keyword evidence="3" id="KW-1185">Reference proteome</keyword>
<evidence type="ECO:0000313" key="3">
    <source>
        <dbReference type="Proteomes" id="UP000594262"/>
    </source>
</evidence>
<name>A0A7M5VEV1_9CNID</name>
<accession>A0A7M5VEV1</accession>
<dbReference type="Proteomes" id="UP000594262">
    <property type="component" value="Unplaced"/>
</dbReference>
<dbReference type="RefSeq" id="XP_066922334.1">
    <property type="nucleotide sequence ID" value="XM_067066233.1"/>
</dbReference>
<feature type="compositionally biased region" description="Basic and acidic residues" evidence="1">
    <location>
        <begin position="59"/>
        <end position="83"/>
    </location>
</feature>
<organism evidence="2 3">
    <name type="scientific">Clytia hemisphaerica</name>
    <dbReference type="NCBI Taxonomy" id="252671"/>
    <lineage>
        <taxon>Eukaryota</taxon>
        <taxon>Metazoa</taxon>
        <taxon>Cnidaria</taxon>
        <taxon>Hydrozoa</taxon>
        <taxon>Hydroidolina</taxon>
        <taxon>Leptothecata</taxon>
        <taxon>Obeliida</taxon>
        <taxon>Clytiidae</taxon>
        <taxon>Clytia</taxon>
    </lineage>
</organism>
<dbReference type="AlphaFoldDB" id="A0A7M5VEV1"/>
<reference evidence="2" key="1">
    <citation type="submission" date="2021-01" db="UniProtKB">
        <authorList>
            <consortium name="EnsemblMetazoa"/>
        </authorList>
    </citation>
    <scope>IDENTIFICATION</scope>
</reference>
<dbReference type="GeneID" id="136809696"/>
<feature type="compositionally biased region" description="Polar residues" evidence="1">
    <location>
        <begin position="34"/>
        <end position="45"/>
    </location>
</feature>
<evidence type="ECO:0000256" key="1">
    <source>
        <dbReference type="SAM" id="MobiDB-lite"/>
    </source>
</evidence>